<evidence type="ECO:0000313" key="1">
    <source>
        <dbReference type="EMBL" id="GLS27367.1"/>
    </source>
</evidence>
<reference evidence="1 2" key="1">
    <citation type="journal article" date="2014" name="Int. J. Syst. Evol. Microbiol.">
        <title>Complete genome sequence of Corynebacterium casei LMG S-19264T (=DSM 44701T), isolated from a smear-ripened cheese.</title>
        <authorList>
            <consortium name="US DOE Joint Genome Institute (JGI-PGF)"/>
            <person name="Walter F."/>
            <person name="Albersmeier A."/>
            <person name="Kalinowski J."/>
            <person name="Ruckert C."/>
        </authorList>
    </citation>
    <scope>NUCLEOTIDE SEQUENCE [LARGE SCALE GENOMIC DNA]</scope>
    <source>
        <strain evidence="1 2">NBRC 110095</strain>
    </source>
</reference>
<dbReference type="EMBL" id="BSPD01000075">
    <property type="protein sequence ID" value="GLS27367.1"/>
    <property type="molecule type" value="Genomic_DNA"/>
</dbReference>
<proteinExistence type="predicted"/>
<sequence length="310" mass="35101">MQNNRQNFTLEAIQFINQSTLKGQLKGQLTIGHDRERKDYKIYQLHWGSTHRQKISEGSLIAEFSFTNGGWESQPHYYASQPLLHEFVGDIIPLGASYLLVSVFDVNDKEYLYASRSLVNNEHLLPPSSSALEQSLAATTERINHLPVKLDTLWDPSRCPATLLPWLAWTTSVDIWHDNKDDPIEEEKRRRDLIRKNAVVQKYKGTRAAIRQALDALSDVSITLTEWWEQSPRGVPHTFNLDLLVNSNASGIGSAELNKKLRQAIDSVKPARSHYTFTISTVQQANVTLSAVGEAVSYKRFNMAAVVEKN</sequence>
<dbReference type="Proteomes" id="UP001156870">
    <property type="component" value="Unassembled WGS sequence"/>
</dbReference>
<gene>
    <name evidence="1" type="ORF">GCM10007877_30860</name>
</gene>
<accession>A0AA37WQJ8</accession>
<organism evidence="1 2">
    <name type="scientific">Marinibactrum halimedae</name>
    <dbReference type="NCBI Taxonomy" id="1444977"/>
    <lineage>
        <taxon>Bacteria</taxon>
        <taxon>Pseudomonadati</taxon>
        <taxon>Pseudomonadota</taxon>
        <taxon>Gammaproteobacteria</taxon>
        <taxon>Cellvibrionales</taxon>
        <taxon>Cellvibrionaceae</taxon>
        <taxon>Marinibactrum</taxon>
    </lineage>
</organism>
<evidence type="ECO:0008006" key="3">
    <source>
        <dbReference type="Google" id="ProtNLM"/>
    </source>
</evidence>
<keyword evidence="2" id="KW-1185">Reference proteome</keyword>
<protein>
    <recommendedName>
        <fullName evidence="3">Phage tail protein I</fullName>
    </recommendedName>
</protein>
<dbReference type="Pfam" id="PF09684">
    <property type="entry name" value="Tail_P2_I"/>
    <property type="match status" value="1"/>
</dbReference>
<comment type="caution">
    <text evidence="1">The sequence shown here is derived from an EMBL/GenBank/DDBJ whole genome shotgun (WGS) entry which is preliminary data.</text>
</comment>
<dbReference type="InterPro" id="IPR006521">
    <property type="entry name" value="Tail_protein_I"/>
</dbReference>
<dbReference type="AlphaFoldDB" id="A0AA37WQJ8"/>
<dbReference type="NCBIfam" id="TIGR01634">
    <property type="entry name" value="tail_P2_I"/>
    <property type="match status" value="1"/>
</dbReference>
<evidence type="ECO:0000313" key="2">
    <source>
        <dbReference type="Proteomes" id="UP001156870"/>
    </source>
</evidence>
<dbReference type="RefSeq" id="WP_232595364.1">
    <property type="nucleotide sequence ID" value="NZ_BSPD01000075.1"/>
</dbReference>
<name>A0AA37WQJ8_9GAMM</name>